<comment type="caution">
    <text evidence="2">The sequence shown here is derived from an EMBL/GenBank/DDBJ whole genome shotgun (WGS) entry which is preliminary data.</text>
</comment>
<feature type="compositionally biased region" description="Basic and acidic residues" evidence="1">
    <location>
        <begin position="146"/>
        <end position="160"/>
    </location>
</feature>
<evidence type="ECO:0000313" key="3">
    <source>
        <dbReference type="Proteomes" id="UP001194746"/>
    </source>
</evidence>
<feature type="compositionally biased region" description="Basic residues" evidence="1">
    <location>
        <begin position="311"/>
        <end position="321"/>
    </location>
</feature>
<feature type="compositionally biased region" description="Polar residues" evidence="1">
    <location>
        <begin position="447"/>
        <end position="456"/>
    </location>
</feature>
<keyword evidence="3" id="KW-1185">Reference proteome</keyword>
<reference evidence="2" key="2">
    <citation type="submission" date="2020-02" db="EMBL/GenBank/DDBJ databases">
        <authorList>
            <person name="Gilchrist C.L.M."/>
            <person name="Chooi Y.-H."/>
        </authorList>
    </citation>
    <scope>NUCLEOTIDE SEQUENCE</scope>
    <source>
        <strain evidence="2">MST-FP2251</strain>
    </source>
</reference>
<feature type="compositionally biased region" description="Polar residues" evidence="1">
    <location>
        <begin position="58"/>
        <end position="77"/>
    </location>
</feature>
<gene>
    <name evidence="2" type="ORF">FE257_002436</name>
</gene>
<feature type="compositionally biased region" description="Polar residues" evidence="1">
    <location>
        <begin position="237"/>
        <end position="257"/>
    </location>
</feature>
<feature type="compositionally biased region" description="Low complexity" evidence="1">
    <location>
        <begin position="262"/>
        <end position="275"/>
    </location>
</feature>
<feature type="region of interest" description="Disordered" evidence="1">
    <location>
        <begin position="1"/>
        <end position="464"/>
    </location>
</feature>
<dbReference type="AlphaFoldDB" id="A0AAD4GWU0"/>
<sequence length="485" mass="52163">MSGLNPFRPRKPEHPTAHPHPSSHPASANLEPSFIPSVPIIRAPNPPVRPNGVPQQPPVSQDSDNGDSVASDEQSLSDPFHQESYTDDENGRDDEELQRPHKSSLDLSPAPPSDDHAQQPLHAASSETSFSTSGSGPTVGTYNHDIIPESDDKARSHDDSSLSIRSSRSYGGVRTADSSTVDLAETSSLRLSTGTARLATGHPSPTIGTDSKLLASRSGNRERIPPPPPKSHHGKLINSSLDSAPSQGSSSKATNRFSFHGSPSEPSFSPKPSNSTTDYFTGEAGSQPEKATESLQRSQSQYKRPPTPPLSRRHSQMRRSKTTLSKPTLHRLSMPAGTMEATESPPPSPSSWQITPSRTRDARLSTPSSEGNSLRPPPLTQSPGAVISTLGTDVSNPPSVPPTRASSAKRSSQINTLPPPPPPRRTRKSSSQSNDSVRPMSGRFDENQSFVPQPSNAHDILADLSRLQKEVDDLRGHYENRKPSH</sequence>
<feature type="compositionally biased region" description="Acidic residues" evidence="1">
    <location>
        <begin position="85"/>
        <end position="96"/>
    </location>
</feature>
<reference evidence="2" key="1">
    <citation type="journal article" date="2019" name="Beilstein J. Org. Chem.">
        <title>Nanangenines: drimane sesquiterpenoids as the dominant metabolite cohort of a novel Australian fungus, Aspergillus nanangensis.</title>
        <authorList>
            <person name="Lacey H.J."/>
            <person name="Gilchrist C.L.M."/>
            <person name="Crombie A."/>
            <person name="Kalaitzis J.A."/>
            <person name="Vuong D."/>
            <person name="Rutledge P.J."/>
            <person name="Turner P."/>
            <person name="Pitt J.I."/>
            <person name="Lacey E."/>
            <person name="Chooi Y.H."/>
            <person name="Piggott A.M."/>
        </authorList>
    </citation>
    <scope>NUCLEOTIDE SEQUENCE</scope>
    <source>
        <strain evidence="2">MST-FP2251</strain>
    </source>
</reference>
<dbReference type="Proteomes" id="UP001194746">
    <property type="component" value="Unassembled WGS sequence"/>
</dbReference>
<protein>
    <submittedName>
        <fullName evidence="2">Uncharacterized protein</fullName>
    </submittedName>
</protein>
<dbReference type="EMBL" id="VCAU01000014">
    <property type="protein sequence ID" value="KAF9892030.1"/>
    <property type="molecule type" value="Genomic_DNA"/>
</dbReference>
<accession>A0AAD4GWU0</accession>
<feature type="compositionally biased region" description="Low complexity" evidence="1">
    <location>
        <begin position="125"/>
        <end position="141"/>
    </location>
</feature>
<feature type="compositionally biased region" description="Polar residues" evidence="1">
    <location>
        <begin position="404"/>
        <end position="416"/>
    </location>
</feature>
<feature type="compositionally biased region" description="Polar residues" evidence="1">
    <location>
        <begin position="176"/>
        <end position="195"/>
    </location>
</feature>
<organism evidence="2 3">
    <name type="scientific">Aspergillus nanangensis</name>
    <dbReference type="NCBI Taxonomy" id="2582783"/>
    <lineage>
        <taxon>Eukaryota</taxon>
        <taxon>Fungi</taxon>
        <taxon>Dikarya</taxon>
        <taxon>Ascomycota</taxon>
        <taxon>Pezizomycotina</taxon>
        <taxon>Eurotiomycetes</taxon>
        <taxon>Eurotiomycetidae</taxon>
        <taxon>Eurotiales</taxon>
        <taxon>Aspergillaceae</taxon>
        <taxon>Aspergillus</taxon>
        <taxon>Aspergillus subgen. Circumdati</taxon>
    </lineage>
</organism>
<evidence type="ECO:0000313" key="2">
    <source>
        <dbReference type="EMBL" id="KAF9892030.1"/>
    </source>
</evidence>
<feature type="compositionally biased region" description="Polar residues" evidence="1">
    <location>
        <begin position="293"/>
        <end position="302"/>
    </location>
</feature>
<name>A0AAD4GWU0_ASPNN</name>
<evidence type="ECO:0000256" key="1">
    <source>
        <dbReference type="SAM" id="MobiDB-lite"/>
    </source>
</evidence>
<feature type="compositionally biased region" description="Low complexity" evidence="1">
    <location>
        <begin position="19"/>
        <end position="28"/>
    </location>
</feature>
<proteinExistence type="predicted"/>